<dbReference type="EMBL" id="JACBXV010000001">
    <property type="protein sequence ID" value="NYS67979.1"/>
    <property type="molecule type" value="Genomic_DNA"/>
</dbReference>
<evidence type="ECO:0000313" key="3">
    <source>
        <dbReference type="Proteomes" id="UP000572528"/>
    </source>
</evidence>
<accession>A0A853EFC2</accession>
<dbReference type="AlphaFoldDB" id="A0A853EFC2"/>
<evidence type="ECO:0000256" key="1">
    <source>
        <dbReference type="SAM" id="MobiDB-lite"/>
    </source>
</evidence>
<dbReference type="Proteomes" id="UP000572528">
    <property type="component" value="Unassembled WGS sequence"/>
</dbReference>
<gene>
    <name evidence="2" type="ORF">HZZ05_00195</name>
</gene>
<feature type="compositionally biased region" description="Basic and acidic residues" evidence="1">
    <location>
        <begin position="656"/>
        <end position="680"/>
    </location>
</feature>
<comment type="caution">
    <text evidence="2">The sequence shown here is derived from an EMBL/GenBank/DDBJ whole genome shotgun (WGS) entry which is preliminary data.</text>
</comment>
<reference evidence="2 3" key="1">
    <citation type="submission" date="2020-07" db="EMBL/GenBank/DDBJ databases">
        <title>MOT database genomes.</title>
        <authorList>
            <person name="Joseph S."/>
            <person name="Aduse-Opoku J."/>
            <person name="Hashim A."/>
            <person name="Wade W."/>
            <person name="Curtis M."/>
        </authorList>
    </citation>
    <scope>NUCLEOTIDE SEQUENCE [LARGE SCALE GENOMIC DNA]</scope>
    <source>
        <strain evidence="2 3">WMus004</strain>
    </source>
</reference>
<name>A0A853EFC2_9ACTO</name>
<feature type="region of interest" description="Disordered" evidence="1">
    <location>
        <begin position="647"/>
        <end position="686"/>
    </location>
</feature>
<proteinExistence type="predicted"/>
<protein>
    <submittedName>
        <fullName evidence="2">Uncharacterized protein</fullName>
    </submittedName>
</protein>
<dbReference type="RefSeq" id="WP_179899322.1">
    <property type="nucleotide sequence ID" value="NZ_JACBXV010000001.1"/>
</dbReference>
<organism evidence="2 3">
    <name type="scientific">Actinomyces bowdenii</name>
    <dbReference type="NCBI Taxonomy" id="131109"/>
    <lineage>
        <taxon>Bacteria</taxon>
        <taxon>Bacillati</taxon>
        <taxon>Actinomycetota</taxon>
        <taxon>Actinomycetes</taxon>
        <taxon>Actinomycetales</taxon>
        <taxon>Actinomycetaceae</taxon>
        <taxon>Actinomyces</taxon>
    </lineage>
</organism>
<sequence>MATKIVINIESLRGVAGNMRTLATQVEGKKDTLYSRGSSLDTVGTDSLSTVADDVQSLKDHATALDARVDLAILHNSGDGKNVPETGNISYTVEGEDSAKPEDVERELGVAIAGLGEDIATSEYQEGDPRVELLRSKMQTWNANTNVMGATFDSWGPEGTLAVTTAVGDHVGYAYRASEEQSEIAQKTLNLLKSGMNTATSGWADSKAEKFGRDMIDVSVTGWSSGSPYDQRFGLYLPREAMAFLTHRNIGASDAFILGAMEQADKYDQEYAEHMGGGSPWDTMNGPSRFLPAMIDEGDAEWAFDVPTNLLHDLSIRPEASFEFFSADDSRSEYWVTKRDYSDDFTAVAAALDAASTDWRVTSSHPEEAAEIAALAINGLGSRDDFGHVEHPLWPDEITGVGAAGSLGHILSTYIEGMNYSIIDNEYTNILNHAEPRDDMYGNELPAMPRFNVDKLSNVLNVVGRDGGAFLELRGAQNRYQDQIIRPGMTEDQFKNAAQDLGKVEGYVAYVIGTGRIDDAKAHDKYMKAWIDLAGKPASELTGLASKFGPGPVGKAAGWGSEALVNHLATQAETTWANETPGTIEDMNQQAHVAQAQFARNLLMSADADGLAGYQNGSAPLSQNNEAAVKNDDGSYRLMTREEYDALTEEAQAPTRGKDESDAEFSERERKADAARERLTKVNNDMTDIAKGERGYMNMITREDVEEAYKNAFLSYFPEEE</sequence>
<evidence type="ECO:0000313" key="2">
    <source>
        <dbReference type="EMBL" id="NYS67979.1"/>
    </source>
</evidence>